<dbReference type="InterPro" id="IPR036396">
    <property type="entry name" value="Cyt_P450_sf"/>
</dbReference>
<gene>
    <name evidence="1" type="ORF">MPRF_46340</name>
</gene>
<dbReference type="SUPFAM" id="SSF48264">
    <property type="entry name" value="Cytochrome P450"/>
    <property type="match status" value="1"/>
</dbReference>
<organism evidence="1 2">
    <name type="scientific">Mycolicibacterium parafortuitum</name>
    <name type="common">Mycobacterium parafortuitum</name>
    <dbReference type="NCBI Taxonomy" id="39692"/>
    <lineage>
        <taxon>Bacteria</taxon>
        <taxon>Bacillati</taxon>
        <taxon>Actinomycetota</taxon>
        <taxon>Actinomycetes</taxon>
        <taxon>Mycobacteriales</taxon>
        <taxon>Mycobacteriaceae</taxon>
        <taxon>Mycolicibacterium</taxon>
    </lineage>
</organism>
<dbReference type="EMBL" id="AP022598">
    <property type="protein sequence ID" value="BBY77735.1"/>
    <property type="molecule type" value="Genomic_DNA"/>
</dbReference>
<dbReference type="GO" id="GO:0004497">
    <property type="term" value="F:monooxygenase activity"/>
    <property type="evidence" value="ECO:0007669"/>
    <property type="project" value="InterPro"/>
</dbReference>
<dbReference type="Gene3D" id="1.10.630.10">
    <property type="entry name" value="Cytochrome P450"/>
    <property type="match status" value="1"/>
</dbReference>
<dbReference type="Proteomes" id="UP000466554">
    <property type="component" value="Chromosome"/>
</dbReference>
<dbReference type="GO" id="GO:0020037">
    <property type="term" value="F:heme binding"/>
    <property type="evidence" value="ECO:0007669"/>
    <property type="project" value="InterPro"/>
</dbReference>
<sequence>MAALVLGPRLSAMWAAVGAPVRDWWLLSRWTERLADPAAREALGAYFDVLVAQRCVHPGDDLVSDLIDHDLDGGGLTADEIRAVLVDFVRAVAQPV</sequence>
<name>A0A7I7U9D9_MYCPF</name>
<dbReference type="GO" id="GO:0016705">
    <property type="term" value="F:oxidoreductase activity, acting on paired donors, with incorporation or reduction of molecular oxygen"/>
    <property type="evidence" value="ECO:0007669"/>
    <property type="project" value="InterPro"/>
</dbReference>
<accession>A0A7I7U9D9</accession>
<proteinExistence type="predicted"/>
<reference evidence="1 2" key="1">
    <citation type="journal article" date="2019" name="Emerg. Microbes Infect.">
        <title>Comprehensive subspecies identification of 175 nontuberculous mycobacteria species based on 7547 genomic profiles.</title>
        <authorList>
            <person name="Matsumoto Y."/>
            <person name="Kinjo T."/>
            <person name="Motooka D."/>
            <person name="Nabeya D."/>
            <person name="Jung N."/>
            <person name="Uechi K."/>
            <person name="Horii T."/>
            <person name="Iida T."/>
            <person name="Fujita J."/>
            <person name="Nakamura S."/>
        </authorList>
    </citation>
    <scope>NUCLEOTIDE SEQUENCE [LARGE SCALE GENOMIC DNA]</scope>
    <source>
        <strain evidence="1 2">JCM 6367</strain>
    </source>
</reference>
<evidence type="ECO:0000313" key="1">
    <source>
        <dbReference type="EMBL" id="BBY77735.1"/>
    </source>
</evidence>
<protein>
    <submittedName>
        <fullName evidence="1">Uncharacterized protein</fullName>
    </submittedName>
</protein>
<dbReference type="GO" id="GO:0005506">
    <property type="term" value="F:iron ion binding"/>
    <property type="evidence" value="ECO:0007669"/>
    <property type="project" value="InterPro"/>
</dbReference>
<evidence type="ECO:0000313" key="2">
    <source>
        <dbReference type="Proteomes" id="UP000466554"/>
    </source>
</evidence>
<dbReference type="AlphaFoldDB" id="A0A7I7U9D9"/>